<evidence type="ECO:0000313" key="7">
    <source>
        <dbReference type="EMBL" id="SGZ54669.1"/>
    </source>
</evidence>
<keyword evidence="4" id="KW-0560">Oxidoreductase</keyword>
<reference evidence="7 8" key="1">
    <citation type="submission" date="2016-10" db="EMBL/GenBank/DDBJ databases">
        <authorList>
            <person name="de Groot N.N."/>
        </authorList>
    </citation>
    <scope>NUCLEOTIDE SEQUENCE [LARGE SCALE GENOMIC DNA]</scope>
    <source>
        <strain evidence="7 8">PYCC 4715</strain>
    </source>
</reference>
<name>A0A1L0GED5_9ASCO</name>
<keyword evidence="3 5" id="KW-0862">Zinc</keyword>
<dbReference type="GO" id="GO:0016616">
    <property type="term" value="F:oxidoreductase activity, acting on the CH-OH group of donors, NAD or NADP as acceptor"/>
    <property type="evidence" value="ECO:0007669"/>
    <property type="project" value="InterPro"/>
</dbReference>
<dbReference type="InterPro" id="IPR020843">
    <property type="entry name" value="ER"/>
</dbReference>
<evidence type="ECO:0000256" key="4">
    <source>
        <dbReference type="ARBA" id="ARBA00023002"/>
    </source>
</evidence>
<dbReference type="Pfam" id="PF08240">
    <property type="entry name" value="ADH_N"/>
    <property type="match status" value="1"/>
</dbReference>
<accession>A0A1L0GED5</accession>
<dbReference type="PROSITE" id="PS00065">
    <property type="entry name" value="D_2_HYDROXYACID_DH_1"/>
    <property type="match status" value="1"/>
</dbReference>
<dbReference type="Gene3D" id="3.90.180.10">
    <property type="entry name" value="Medium-chain alcohol dehydrogenases, catalytic domain"/>
    <property type="match status" value="1"/>
</dbReference>
<comment type="similarity">
    <text evidence="5">Belongs to the zinc-containing alcohol dehydrogenase family.</text>
</comment>
<protein>
    <submittedName>
        <fullName evidence="7">CIC11C00000003070</fullName>
    </submittedName>
</protein>
<dbReference type="InterPro" id="IPR002328">
    <property type="entry name" value="ADH_Zn_CS"/>
</dbReference>
<comment type="cofactor">
    <cofactor evidence="1 5">
        <name>Zn(2+)</name>
        <dbReference type="ChEBI" id="CHEBI:29105"/>
    </cofactor>
</comment>
<dbReference type="SUPFAM" id="SSF51735">
    <property type="entry name" value="NAD(P)-binding Rossmann-fold domains"/>
    <property type="match status" value="1"/>
</dbReference>
<dbReference type="InterPro" id="IPR029752">
    <property type="entry name" value="D-isomer_DH_CS1"/>
</dbReference>
<feature type="domain" description="Enoyl reductase (ER)" evidence="6">
    <location>
        <begin position="12"/>
        <end position="349"/>
    </location>
</feature>
<dbReference type="FunFam" id="3.40.50.720:FF:000022">
    <property type="entry name" value="Cinnamyl alcohol dehydrogenase"/>
    <property type="match status" value="1"/>
</dbReference>
<keyword evidence="2 5" id="KW-0479">Metal-binding</keyword>
<dbReference type="InterPro" id="IPR047109">
    <property type="entry name" value="CAD-like"/>
</dbReference>
<dbReference type="GO" id="GO:0008270">
    <property type="term" value="F:zinc ion binding"/>
    <property type="evidence" value="ECO:0007669"/>
    <property type="project" value="InterPro"/>
</dbReference>
<dbReference type="CDD" id="cd05283">
    <property type="entry name" value="CAD1"/>
    <property type="match status" value="1"/>
</dbReference>
<dbReference type="PROSITE" id="PS00059">
    <property type="entry name" value="ADH_ZINC"/>
    <property type="match status" value="1"/>
</dbReference>
<gene>
    <name evidence="7" type="ORF">SAMEA4029009_CIC11G00000003070</name>
</gene>
<dbReference type="InterPro" id="IPR011032">
    <property type="entry name" value="GroES-like_sf"/>
</dbReference>
<dbReference type="SUPFAM" id="SSF50129">
    <property type="entry name" value="GroES-like"/>
    <property type="match status" value="1"/>
</dbReference>
<dbReference type="PANTHER" id="PTHR42683">
    <property type="entry name" value="ALDEHYDE REDUCTASE"/>
    <property type="match status" value="1"/>
</dbReference>
<dbReference type="Proteomes" id="UP000182259">
    <property type="component" value="Chromosome III"/>
</dbReference>
<dbReference type="Pfam" id="PF00107">
    <property type="entry name" value="ADH_zinc_N"/>
    <property type="match status" value="1"/>
</dbReference>
<dbReference type="AlphaFoldDB" id="A0A1L0GED5"/>
<proteinExistence type="inferred from homology"/>
<evidence type="ECO:0000256" key="2">
    <source>
        <dbReference type="ARBA" id="ARBA00022723"/>
    </source>
</evidence>
<organism evidence="7 8">
    <name type="scientific">Sungouiella intermedia</name>
    <dbReference type="NCBI Taxonomy" id="45354"/>
    <lineage>
        <taxon>Eukaryota</taxon>
        <taxon>Fungi</taxon>
        <taxon>Dikarya</taxon>
        <taxon>Ascomycota</taxon>
        <taxon>Saccharomycotina</taxon>
        <taxon>Pichiomycetes</taxon>
        <taxon>Metschnikowiaceae</taxon>
        <taxon>Sungouiella</taxon>
    </lineage>
</organism>
<evidence type="ECO:0000256" key="5">
    <source>
        <dbReference type="RuleBase" id="RU361277"/>
    </source>
</evidence>
<dbReference type="Gene3D" id="3.40.50.720">
    <property type="entry name" value="NAD(P)-binding Rossmann-like Domain"/>
    <property type="match status" value="1"/>
</dbReference>
<dbReference type="SMART" id="SM00829">
    <property type="entry name" value="PKS_ER"/>
    <property type="match status" value="1"/>
</dbReference>
<evidence type="ECO:0000256" key="3">
    <source>
        <dbReference type="ARBA" id="ARBA00022833"/>
    </source>
</evidence>
<evidence type="ECO:0000313" key="8">
    <source>
        <dbReference type="Proteomes" id="UP000182259"/>
    </source>
</evidence>
<evidence type="ECO:0000256" key="1">
    <source>
        <dbReference type="ARBA" id="ARBA00001947"/>
    </source>
</evidence>
<dbReference type="InterPro" id="IPR036291">
    <property type="entry name" value="NAD(P)-bd_dom_sf"/>
</dbReference>
<dbReference type="EMBL" id="LT635766">
    <property type="protein sequence ID" value="SGZ54669.1"/>
    <property type="molecule type" value="Genomic_DNA"/>
</dbReference>
<evidence type="ECO:0000259" key="6">
    <source>
        <dbReference type="SMART" id="SM00829"/>
    </source>
</evidence>
<dbReference type="InterPro" id="IPR013149">
    <property type="entry name" value="ADH-like_C"/>
</dbReference>
<sequence length="358" mass="39075">MKFSGFAATGPKDFTGIKKVTYEPKPFGDYDIDIKIEACGVCGSDCLTLSGEWGDYNTPLVVGHEIVGDVVAVGPKAKTGLKVGDRVGVGAQSFACLECKVCEKHHENYCPDQVDTYNGYYKDGVQSQGGYASHVRTHEHFVFKIPPQLASELAAPLMCAGITTYAPLKQFLDLQTEKTGLKVGVVGLGGLGHIAVMFAKKMGFEVHVFSRGDLKKADALKMGADFYHDSSSPDMGKDIRFELDLILSTANVSSIPLAGYLSTLKVFGKFITLGLPPHPFSLKAFDLLANGVSLGSSHLGNREEMIEMLQFASDHGIKPWVEKLPISKDNVEKGLQNTSKSKCRYRLVFINFEKEFEQ</sequence>
<dbReference type="InterPro" id="IPR013154">
    <property type="entry name" value="ADH-like_N"/>
</dbReference>